<proteinExistence type="inferred from homology"/>
<evidence type="ECO:0000256" key="3">
    <source>
        <dbReference type="ARBA" id="ARBA00022617"/>
    </source>
</evidence>
<dbReference type="GO" id="GO:0016705">
    <property type="term" value="F:oxidoreductase activity, acting on paired donors, with incorporation or reduction of molecular oxygen"/>
    <property type="evidence" value="ECO:0007669"/>
    <property type="project" value="InterPro"/>
</dbReference>
<gene>
    <name evidence="8" type="ORF">IMSHALPRED_007772</name>
</gene>
<feature type="binding site" description="axial binding residue" evidence="6">
    <location>
        <position position="454"/>
    </location>
    <ligand>
        <name>heme</name>
        <dbReference type="ChEBI" id="CHEBI:30413"/>
    </ligand>
    <ligandPart>
        <name>Fe</name>
        <dbReference type="ChEBI" id="CHEBI:18248"/>
    </ligandPart>
</feature>
<accession>A0A8H3IVV0</accession>
<dbReference type="Gene3D" id="1.10.630.10">
    <property type="entry name" value="Cytochrome P450"/>
    <property type="match status" value="1"/>
</dbReference>
<feature type="transmembrane region" description="Helical" evidence="7">
    <location>
        <begin position="24"/>
        <end position="44"/>
    </location>
</feature>
<dbReference type="PANTHER" id="PTHR24305">
    <property type="entry name" value="CYTOCHROME P450"/>
    <property type="match status" value="1"/>
</dbReference>
<keyword evidence="7" id="KW-0472">Membrane</keyword>
<dbReference type="GO" id="GO:0004497">
    <property type="term" value="F:monooxygenase activity"/>
    <property type="evidence" value="ECO:0007669"/>
    <property type="project" value="InterPro"/>
</dbReference>
<organism evidence="8 9">
    <name type="scientific">Imshaugia aleurites</name>
    <dbReference type="NCBI Taxonomy" id="172621"/>
    <lineage>
        <taxon>Eukaryota</taxon>
        <taxon>Fungi</taxon>
        <taxon>Dikarya</taxon>
        <taxon>Ascomycota</taxon>
        <taxon>Pezizomycotina</taxon>
        <taxon>Lecanoromycetes</taxon>
        <taxon>OSLEUM clade</taxon>
        <taxon>Lecanoromycetidae</taxon>
        <taxon>Lecanorales</taxon>
        <taxon>Lecanorineae</taxon>
        <taxon>Parmeliaceae</taxon>
        <taxon>Imshaugia</taxon>
    </lineage>
</organism>
<keyword evidence="3 6" id="KW-0349">Heme</keyword>
<evidence type="ECO:0000256" key="1">
    <source>
        <dbReference type="ARBA" id="ARBA00001971"/>
    </source>
</evidence>
<keyword evidence="7" id="KW-1133">Transmembrane helix</keyword>
<dbReference type="EMBL" id="CAJPDT010000051">
    <property type="protein sequence ID" value="CAF9928884.1"/>
    <property type="molecule type" value="Genomic_DNA"/>
</dbReference>
<dbReference type="PRINTS" id="PR00463">
    <property type="entry name" value="EP450I"/>
</dbReference>
<dbReference type="Pfam" id="PF00067">
    <property type="entry name" value="p450"/>
    <property type="match status" value="1"/>
</dbReference>
<dbReference type="PANTHER" id="PTHR24305:SF210">
    <property type="entry name" value="CYTOCHROME P450 MONOOXYGENASE ASQL-RELATED"/>
    <property type="match status" value="1"/>
</dbReference>
<dbReference type="CDD" id="cd11058">
    <property type="entry name" value="CYP60B-like"/>
    <property type="match status" value="1"/>
</dbReference>
<comment type="caution">
    <text evidence="8">The sequence shown here is derived from an EMBL/GenBank/DDBJ whole genome shotgun (WGS) entry which is preliminary data.</text>
</comment>
<keyword evidence="5 6" id="KW-0408">Iron</keyword>
<dbReference type="InterPro" id="IPR002401">
    <property type="entry name" value="Cyt_P450_E_grp-I"/>
</dbReference>
<keyword evidence="4 6" id="KW-0479">Metal-binding</keyword>
<dbReference type="InterPro" id="IPR050121">
    <property type="entry name" value="Cytochrome_P450_monoxygenase"/>
</dbReference>
<keyword evidence="9" id="KW-1185">Reference proteome</keyword>
<dbReference type="OrthoDB" id="1470350at2759"/>
<protein>
    <recommendedName>
        <fullName evidence="10">Cytochrome P450</fullName>
    </recommendedName>
</protein>
<name>A0A8H3IVV0_9LECA</name>
<evidence type="ECO:0000313" key="9">
    <source>
        <dbReference type="Proteomes" id="UP000664534"/>
    </source>
</evidence>
<evidence type="ECO:0000313" key="8">
    <source>
        <dbReference type="EMBL" id="CAF9928884.1"/>
    </source>
</evidence>
<evidence type="ECO:0008006" key="10">
    <source>
        <dbReference type="Google" id="ProtNLM"/>
    </source>
</evidence>
<keyword evidence="7" id="KW-0812">Transmembrane</keyword>
<dbReference type="InterPro" id="IPR001128">
    <property type="entry name" value="Cyt_P450"/>
</dbReference>
<comment type="cofactor">
    <cofactor evidence="1 6">
        <name>heme</name>
        <dbReference type="ChEBI" id="CHEBI:30413"/>
    </cofactor>
</comment>
<dbReference type="GO" id="GO:0020037">
    <property type="term" value="F:heme binding"/>
    <property type="evidence" value="ECO:0007669"/>
    <property type="project" value="InterPro"/>
</dbReference>
<evidence type="ECO:0000256" key="7">
    <source>
        <dbReference type="SAM" id="Phobius"/>
    </source>
</evidence>
<comment type="similarity">
    <text evidence="2">Belongs to the cytochrome P450 family.</text>
</comment>
<dbReference type="InterPro" id="IPR036396">
    <property type="entry name" value="Cyt_P450_sf"/>
</dbReference>
<dbReference type="GO" id="GO:0005506">
    <property type="term" value="F:iron ion binding"/>
    <property type="evidence" value="ECO:0007669"/>
    <property type="project" value="InterPro"/>
</dbReference>
<feature type="transmembrane region" description="Helical" evidence="7">
    <location>
        <begin position="308"/>
        <end position="330"/>
    </location>
</feature>
<dbReference type="PRINTS" id="PR00385">
    <property type="entry name" value="P450"/>
</dbReference>
<dbReference type="AlphaFoldDB" id="A0A8H3IVV0"/>
<sequence>MFSAPSFTDLSILVRPGLVLDWSLLKIGLIAFLLYHLASAIYFVRFHPLSRHPGPKLAAASNIPYLRAQIQGRLPQWIKEQHDRFGSDVVRIRPGGLSFIGDTAWKDMFTQRYGSKQFKKDSLIYGKAPDGVDSVLTANDADHARMRGLIAHAFSEKALKSQEPIIQSYVDLLINGLKMEADRTPGGRVDMVKWLSWVTFDIMGDLSMGKTFHSLTDQEFHPWVSFMSGMFKTIVFVATLRQLKIPRLLMPLFLPKDLYFKRMSHLRSVSEHVDQRIAENPDRPDFLSYILKHNDEKGMTIPELKANASLFIGAGSFSTATVLCGAIFYLSKTPSALQAATEEVRKSFPNKKAISVDRVARLTYLSAVIKESHRMYPAALAGSPHLVPDEGAIISGRWVPGGTGVMINQWAANQSTLNFTLPNQFVPERWLGDPRFKDDRIDAFQPYSVGPRNCIGKKFGPPSSLEP</sequence>
<reference evidence="8" key="1">
    <citation type="submission" date="2021-03" db="EMBL/GenBank/DDBJ databases">
        <authorList>
            <person name="Tagirdzhanova G."/>
        </authorList>
    </citation>
    <scope>NUCLEOTIDE SEQUENCE</scope>
</reference>
<evidence type="ECO:0000256" key="5">
    <source>
        <dbReference type="ARBA" id="ARBA00023004"/>
    </source>
</evidence>
<evidence type="ECO:0000256" key="4">
    <source>
        <dbReference type="ARBA" id="ARBA00022723"/>
    </source>
</evidence>
<dbReference type="Proteomes" id="UP000664534">
    <property type="component" value="Unassembled WGS sequence"/>
</dbReference>
<evidence type="ECO:0000256" key="2">
    <source>
        <dbReference type="ARBA" id="ARBA00010617"/>
    </source>
</evidence>
<evidence type="ECO:0000256" key="6">
    <source>
        <dbReference type="PIRSR" id="PIRSR602401-1"/>
    </source>
</evidence>
<dbReference type="SUPFAM" id="SSF48264">
    <property type="entry name" value="Cytochrome P450"/>
    <property type="match status" value="1"/>
</dbReference>